<dbReference type="Proteomes" id="UP000789405">
    <property type="component" value="Unassembled WGS sequence"/>
</dbReference>
<feature type="non-terminal residue" evidence="1">
    <location>
        <position position="1"/>
    </location>
</feature>
<reference evidence="1" key="1">
    <citation type="submission" date="2021-06" db="EMBL/GenBank/DDBJ databases">
        <authorList>
            <person name="Kallberg Y."/>
            <person name="Tangrot J."/>
            <person name="Rosling A."/>
        </authorList>
    </citation>
    <scope>NUCLEOTIDE SEQUENCE</scope>
    <source>
        <strain evidence="1">MA453B</strain>
    </source>
</reference>
<keyword evidence="2" id="KW-1185">Reference proteome</keyword>
<organism evidence="1 2">
    <name type="scientific">Dentiscutata erythropus</name>
    <dbReference type="NCBI Taxonomy" id="1348616"/>
    <lineage>
        <taxon>Eukaryota</taxon>
        <taxon>Fungi</taxon>
        <taxon>Fungi incertae sedis</taxon>
        <taxon>Mucoromycota</taxon>
        <taxon>Glomeromycotina</taxon>
        <taxon>Glomeromycetes</taxon>
        <taxon>Diversisporales</taxon>
        <taxon>Gigasporaceae</taxon>
        <taxon>Dentiscutata</taxon>
    </lineage>
</organism>
<dbReference type="AlphaFoldDB" id="A0A9N9KD96"/>
<comment type="caution">
    <text evidence="1">The sequence shown here is derived from an EMBL/GenBank/DDBJ whole genome shotgun (WGS) entry which is preliminary data.</text>
</comment>
<accession>A0A9N9KD96</accession>
<protein>
    <submittedName>
        <fullName evidence="1">24892_t:CDS:1</fullName>
    </submittedName>
</protein>
<feature type="non-terminal residue" evidence="1">
    <location>
        <position position="43"/>
    </location>
</feature>
<gene>
    <name evidence="1" type="ORF">DERYTH_LOCUS27651</name>
</gene>
<sequence length="43" mass="4920">NKIIQPVERINFNTILEALTITTTVVEIDNKRMFIDKTLSSAK</sequence>
<proteinExistence type="predicted"/>
<evidence type="ECO:0000313" key="2">
    <source>
        <dbReference type="Proteomes" id="UP000789405"/>
    </source>
</evidence>
<name>A0A9N9KD96_9GLOM</name>
<evidence type="ECO:0000313" key="1">
    <source>
        <dbReference type="EMBL" id="CAG8824191.1"/>
    </source>
</evidence>
<dbReference type="EMBL" id="CAJVPY010064472">
    <property type="protein sequence ID" value="CAG8824191.1"/>
    <property type="molecule type" value="Genomic_DNA"/>
</dbReference>